<dbReference type="PANTHER" id="PTHR42830:SF2">
    <property type="entry name" value="OSMC_OHR FAMILY PROTEIN"/>
    <property type="match status" value="1"/>
</dbReference>
<evidence type="ECO:0000313" key="2">
    <source>
        <dbReference type="Proteomes" id="UP000199021"/>
    </source>
</evidence>
<organism evidence="1 2">
    <name type="scientific">Neolewinella agarilytica</name>
    <dbReference type="NCBI Taxonomy" id="478744"/>
    <lineage>
        <taxon>Bacteria</taxon>
        <taxon>Pseudomonadati</taxon>
        <taxon>Bacteroidota</taxon>
        <taxon>Saprospiria</taxon>
        <taxon>Saprospirales</taxon>
        <taxon>Lewinellaceae</taxon>
        <taxon>Neolewinella</taxon>
    </lineage>
</organism>
<dbReference type="SUPFAM" id="SSF82784">
    <property type="entry name" value="OsmC-like"/>
    <property type="match status" value="1"/>
</dbReference>
<dbReference type="Proteomes" id="UP000199021">
    <property type="component" value="Unassembled WGS sequence"/>
</dbReference>
<dbReference type="OrthoDB" id="9795405at2"/>
<dbReference type="Gene3D" id="3.30.300.20">
    <property type="match status" value="1"/>
</dbReference>
<gene>
    <name evidence="1" type="ORF">SAMN05444359_11088</name>
</gene>
<protein>
    <submittedName>
        <fullName evidence="1">Organic hydroperoxide reductase OsmC/OhrA</fullName>
    </submittedName>
</protein>
<evidence type="ECO:0000313" key="1">
    <source>
        <dbReference type="EMBL" id="SEQ46600.1"/>
    </source>
</evidence>
<dbReference type="RefSeq" id="WP_090168103.1">
    <property type="nucleotide sequence ID" value="NZ_FOFB01000010.1"/>
</dbReference>
<dbReference type="InterPro" id="IPR015946">
    <property type="entry name" value="KH_dom-like_a/b"/>
</dbReference>
<name>A0A1H9G956_9BACT</name>
<dbReference type="PANTHER" id="PTHR42830">
    <property type="entry name" value="OSMOTICALLY INDUCIBLE FAMILY PROTEIN"/>
    <property type="match status" value="1"/>
</dbReference>
<proteinExistence type="predicted"/>
<dbReference type="InterPro" id="IPR052707">
    <property type="entry name" value="OsmC_Ohr_Peroxiredoxin"/>
</dbReference>
<dbReference type="InParanoid" id="A0A1H9G956"/>
<dbReference type="InterPro" id="IPR003718">
    <property type="entry name" value="OsmC/Ohr_fam"/>
</dbReference>
<reference evidence="2" key="1">
    <citation type="submission" date="2016-10" db="EMBL/GenBank/DDBJ databases">
        <authorList>
            <person name="Varghese N."/>
            <person name="Submissions S."/>
        </authorList>
    </citation>
    <scope>NUCLEOTIDE SEQUENCE [LARGE SCALE GENOMIC DNA]</scope>
    <source>
        <strain evidence="2">DSM 24740</strain>
    </source>
</reference>
<dbReference type="EMBL" id="FOFB01000010">
    <property type="protein sequence ID" value="SEQ46600.1"/>
    <property type="molecule type" value="Genomic_DNA"/>
</dbReference>
<dbReference type="InterPro" id="IPR036102">
    <property type="entry name" value="OsmC/Ohrsf"/>
</dbReference>
<dbReference type="AlphaFoldDB" id="A0A1H9G956"/>
<dbReference type="STRING" id="478744.SAMN05444359_11088"/>
<dbReference type="Pfam" id="PF02566">
    <property type="entry name" value="OsmC"/>
    <property type="match status" value="1"/>
</dbReference>
<sequence>MSKQHHYQIKNEWTGNLGSGTLDYRAYKRNHLISAEGKNAAIEGSSDPGFRGDEKRYNPEELFVSSLSACHMLWYLHLASVNGVTVLEYVDLAEGTMVEDADGAGRFTSVTLRPKIRIAQADKVDLARELHHEAGKKCFIANSVNVPIAYEGEIAVAE</sequence>
<accession>A0A1H9G956</accession>
<keyword evidence="2" id="KW-1185">Reference proteome</keyword>